<feature type="region of interest" description="Disordered" evidence="1">
    <location>
        <begin position="76"/>
        <end position="112"/>
    </location>
</feature>
<evidence type="ECO:0000313" key="2">
    <source>
        <dbReference type="EMBL" id="GIY77483.1"/>
    </source>
</evidence>
<dbReference type="AlphaFoldDB" id="A0AAV4W510"/>
<dbReference type="EMBL" id="BPLQ01014131">
    <property type="protein sequence ID" value="GIY77483.1"/>
    <property type="molecule type" value="Genomic_DNA"/>
</dbReference>
<evidence type="ECO:0000256" key="1">
    <source>
        <dbReference type="SAM" id="MobiDB-lite"/>
    </source>
</evidence>
<accession>A0AAV4W510</accession>
<organism evidence="2 4">
    <name type="scientific">Caerostris darwini</name>
    <dbReference type="NCBI Taxonomy" id="1538125"/>
    <lineage>
        <taxon>Eukaryota</taxon>
        <taxon>Metazoa</taxon>
        <taxon>Ecdysozoa</taxon>
        <taxon>Arthropoda</taxon>
        <taxon>Chelicerata</taxon>
        <taxon>Arachnida</taxon>
        <taxon>Araneae</taxon>
        <taxon>Araneomorphae</taxon>
        <taxon>Entelegynae</taxon>
        <taxon>Araneoidea</taxon>
        <taxon>Araneidae</taxon>
        <taxon>Caerostris</taxon>
    </lineage>
</organism>
<sequence length="112" mass="12783">MFCERQNLSIICNKLPPVRSIERHKSIKTVSFLPHFKQRISTLKPPTRSMLFETLYKSLLGSNIPHLQFHSIYSKPSQNSRGLSTADSALQGKPPLEDSFSWNLDRARRGAT</sequence>
<name>A0AAV4W510_9ARAC</name>
<evidence type="ECO:0000313" key="4">
    <source>
        <dbReference type="Proteomes" id="UP001054837"/>
    </source>
</evidence>
<feature type="compositionally biased region" description="Polar residues" evidence="1">
    <location>
        <begin position="76"/>
        <end position="88"/>
    </location>
</feature>
<dbReference type="Proteomes" id="UP001054837">
    <property type="component" value="Unassembled WGS sequence"/>
</dbReference>
<protein>
    <submittedName>
        <fullName evidence="2">Uncharacterized protein</fullName>
    </submittedName>
</protein>
<evidence type="ECO:0000313" key="3">
    <source>
        <dbReference type="EMBL" id="GIY77485.1"/>
    </source>
</evidence>
<keyword evidence="4" id="KW-1185">Reference proteome</keyword>
<comment type="caution">
    <text evidence="2">The sequence shown here is derived from an EMBL/GenBank/DDBJ whole genome shotgun (WGS) entry which is preliminary data.</text>
</comment>
<dbReference type="EMBL" id="BPLQ01014131">
    <property type="protein sequence ID" value="GIY77485.1"/>
    <property type="molecule type" value="Genomic_DNA"/>
</dbReference>
<gene>
    <name evidence="2" type="ORF">CDAR_191601</name>
    <name evidence="3" type="ORF">CDAR_191611</name>
</gene>
<proteinExistence type="predicted"/>
<reference evidence="2 4" key="1">
    <citation type="submission" date="2021-06" db="EMBL/GenBank/DDBJ databases">
        <title>Caerostris darwini draft genome.</title>
        <authorList>
            <person name="Kono N."/>
            <person name="Arakawa K."/>
        </authorList>
    </citation>
    <scope>NUCLEOTIDE SEQUENCE [LARGE SCALE GENOMIC DNA]</scope>
</reference>